<reference evidence="2" key="1">
    <citation type="journal article" date="2019" name="Int. J. Syst. Evol. Microbiol.">
        <title>The Global Catalogue of Microorganisms (GCM) 10K type strain sequencing project: providing services to taxonomists for standard genome sequencing and annotation.</title>
        <authorList>
            <consortium name="The Broad Institute Genomics Platform"/>
            <consortium name="The Broad Institute Genome Sequencing Center for Infectious Disease"/>
            <person name="Wu L."/>
            <person name="Ma J."/>
        </authorList>
    </citation>
    <scope>NUCLEOTIDE SEQUENCE [LARGE SCALE GENOMIC DNA]</scope>
    <source>
        <strain evidence="2">CCUG 51943</strain>
    </source>
</reference>
<name>A0ABW1QDW2_9CORY</name>
<protein>
    <submittedName>
        <fullName evidence="1">Pyrimidine dimer DNA glycosylase/endonuclease V</fullName>
    </submittedName>
</protein>
<gene>
    <name evidence="1" type="ORF">ACFPUZ_08005</name>
</gene>
<keyword evidence="2" id="KW-1185">Reference proteome</keyword>
<dbReference type="Proteomes" id="UP001596244">
    <property type="component" value="Unassembled WGS sequence"/>
</dbReference>
<dbReference type="Pfam" id="PF03013">
    <property type="entry name" value="Pyr_excise"/>
    <property type="match status" value="1"/>
</dbReference>
<dbReference type="EMBL" id="JBHSQE010000005">
    <property type="protein sequence ID" value="MFC6146746.1"/>
    <property type="molecule type" value="Genomic_DNA"/>
</dbReference>
<dbReference type="RefSeq" id="WP_377001365.1">
    <property type="nucleotide sequence ID" value="NZ_JBHSQE010000005.1"/>
</dbReference>
<dbReference type="InterPro" id="IPR004260">
    <property type="entry name" value="Pyr-dimer_DNA_glycosylase"/>
</dbReference>
<comment type="caution">
    <text evidence="1">The sequence shown here is derived from an EMBL/GenBank/DDBJ whole genome shotgun (WGS) entry which is preliminary data.</text>
</comment>
<accession>A0ABW1QDW2</accession>
<sequence length="142" mass="16252">MRLWSLHPRYLDQKGLVACWRETLLAQKVLAGDTRGYRNHPQLTRFRTQDDALLAVGVYLRGLHSEAVVRGYHFNAAKILRQGSAPLIDVTRGQMDHELGHLRAKLMERAPERVAVLPVLEDVVPHPLFRVVPGPVEHWERV</sequence>
<evidence type="ECO:0000313" key="1">
    <source>
        <dbReference type="EMBL" id="MFC6146746.1"/>
    </source>
</evidence>
<proteinExistence type="predicted"/>
<organism evidence="1 2">
    <name type="scientific">Corynebacterium nasicanis</name>
    <dbReference type="NCBI Taxonomy" id="1448267"/>
    <lineage>
        <taxon>Bacteria</taxon>
        <taxon>Bacillati</taxon>
        <taxon>Actinomycetota</taxon>
        <taxon>Actinomycetes</taxon>
        <taxon>Mycobacteriales</taxon>
        <taxon>Corynebacteriaceae</taxon>
        <taxon>Corynebacterium</taxon>
    </lineage>
</organism>
<evidence type="ECO:0000313" key="2">
    <source>
        <dbReference type="Proteomes" id="UP001596244"/>
    </source>
</evidence>